<dbReference type="AlphaFoldDB" id="A0A6P9F5W8"/>
<dbReference type="RefSeq" id="XP_035550072.1">
    <property type="nucleotide sequence ID" value="XM_035694179.1"/>
</dbReference>
<dbReference type="Proteomes" id="UP000235220">
    <property type="component" value="Chromosome 9"/>
</dbReference>
<name>A0A6P9F5W8_JUGRE</name>
<dbReference type="FunCoup" id="A0A6P9F5W8">
    <property type="interactions" value="2108"/>
</dbReference>
<keyword evidence="2" id="KW-1185">Reference proteome</keyword>
<reference evidence="3" key="1">
    <citation type="submission" date="2025-08" db="UniProtKB">
        <authorList>
            <consortium name="RefSeq"/>
        </authorList>
    </citation>
    <scope>IDENTIFICATION</scope>
    <source>
        <tissue evidence="3">Leaves</tissue>
    </source>
</reference>
<evidence type="ECO:0000256" key="1">
    <source>
        <dbReference type="SAM" id="MobiDB-lite"/>
    </source>
</evidence>
<evidence type="ECO:0000313" key="2">
    <source>
        <dbReference type="Proteomes" id="UP000235220"/>
    </source>
</evidence>
<sequence length="106" mass="11538">MIFLLQAALAAQSNILHELKETSPAGPAPIVQEQKSVGRKNRPARPFDMIIKVKPQAKKAKLDPGASKELSDAKILEPVATTIRNTDDVGKISLVLYSDESSEEDE</sequence>
<dbReference type="InParanoid" id="A0A6P9F5W8"/>
<gene>
    <name evidence="3" type="primary">LOC118349473</name>
</gene>
<dbReference type="KEGG" id="jre:118349473"/>
<organism evidence="2 3">
    <name type="scientific">Juglans regia</name>
    <name type="common">English walnut</name>
    <dbReference type="NCBI Taxonomy" id="51240"/>
    <lineage>
        <taxon>Eukaryota</taxon>
        <taxon>Viridiplantae</taxon>
        <taxon>Streptophyta</taxon>
        <taxon>Embryophyta</taxon>
        <taxon>Tracheophyta</taxon>
        <taxon>Spermatophyta</taxon>
        <taxon>Magnoliopsida</taxon>
        <taxon>eudicotyledons</taxon>
        <taxon>Gunneridae</taxon>
        <taxon>Pentapetalae</taxon>
        <taxon>rosids</taxon>
        <taxon>fabids</taxon>
        <taxon>Fagales</taxon>
        <taxon>Juglandaceae</taxon>
        <taxon>Juglans</taxon>
    </lineage>
</organism>
<protein>
    <submittedName>
        <fullName evidence="3">Uncharacterized protein LOC118349473</fullName>
    </submittedName>
</protein>
<feature type="region of interest" description="Disordered" evidence="1">
    <location>
        <begin position="23"/>
        <end position="45"/>
    </location>
</feature>
<dbReference type="OrthoDB" id="1693238at2759"/>
<evidence type="ECO:0000313" key="3">
    <source>
        <dbReference type="RefSeq" id="XP_035550072.1"/>
    </source>
</evidence>
<accession>A0A6P9F5W8</accession>
<proteinExistence type="predicted"/>
<dbReference type="GeneID" id="118349473"/>